<comment type="caution">
    <text evidence="2">The sequence shown here is derived from an EMBL/GenBank/DDBJ whole genome shotgun (WGS) entry which is preliminary data.</text>
</comment>
<gene>
    <name evidence="2" type="ORF">MUCCIDRAFT_115521</name>
</gene>
<organism evidence="2 3">
    <name type="scientific">Mucor lusitanicus CBS 277.49</name>
    <dbReference type="NCBI Taxonomy" id="747725"/>
    <lineage>
        <taxon>Eukaryota</taxon>
        <taxon>Fungi</taxon>
        <taxon>Fungi incertae sedis</taxon>
        <taxon>Mucoromycota</taxon>
        <taxon>Mucoromycotina</taxon>
        <taxon>Mucoromycetes</taxon>
        <taxon>Mucorales</taxon>
        <taxon>Mucorineae</taxon>
        <taxon>Mucoraceae</taxon>
        <taxon>Mucor</taxon>
    </lineage>
</organism>
<keyword evidence="3" id="KW-1185">Reference proteome</keyword>
<sequence>MGLHMHFPKFIKKTFAHKQTQDADDKSTPANSVYSSYASPAPSIVSSAYSRDPMRCGSHPDITSFSRFYKIPDQLKLQFFRRFNALPL</sequence>
<name>A0A168HBR2_MUCCL</name>
<dbReference type="OrthoDB" id="2286670at2759"/>
<evidence type="ECO:0000313" key="3">
    <source>
        <dbReference type="Proteomes" id="UP000077051"/>
    </source>
</evidence>
<feature type="region of interest" description="Disordered" evidence="1">
    <location>
        <begin position="18"/>
        <end position="38"/>
    </location>
</feature>
<dbReference type="AlphaFoldDB" id="A0A168HBR2"/>
<protein>
    <submittedName>
        <fullName evidence="2">Uncharacterized protein</fullName>
    </submittedName>
</protein>
<evidence type="ECO:0000256" key="1">
    <source>
        <dbReference type="SAM" id="MobiDB-lite"/>
    </source>
</evidence>
<accession>A0A168HBR2</accession>
<evidence type="ECO:0000313" key="2">
    <source>
        <dbReference type="EMBL" id="OAC98598.1"/>
    </source>
</evidence>
<dbReference type="Proteomes" id="UP000077051">
    <property type="component" value="Unassembled WGS sequence"/>
</dbReference>
<reference evidence="2 3" key="1">
    <citation type="submission" date="2015-06" db="EMBL/GenBank/DDBJ databases">
        <title>Expansion of signal transduction pathways in fungi by whole-genome duplication.</title>
        <authorList>
            <consortium name="DOE Joint Genome Institute"/>
            <person name="Corrochano L.M."/>
            <person name="Kuo A."/>
            <person name="Marcet-Houben M."/>
            <person name="Polaino S."/>
            <person name="Salamov A."/>
            <person name="Villalobos J.M."/>
            <person name="Alvarez M.I."/>
            <person name="Avalos J."/>
            <person name="Benito E.P."/>
            <person name="Benoit I."/>
            <person name="Burger G."/>
            <person name="Camino L.P."/>
            <person name="Canovas D."/>
            <person name="Cerda-Olmedo E."/>
            <person name="Cheng J.-F."/>
            <person name="Dominguez A."/>
            <person name="Elias M."/>
            <person name="Eslava A.P."/>
            <person name="Glaser F."/>
            <person name="Grimwood J."/>
            <person name="Gutierrez G."/>
            <person name="Heitman J."/>
            <person name="Henrissat B."/>
            <person name="Iturriaga E.A."/>
            <person name="Lang B.F."/>
            <person name="Lavin J.L."/>
            <person name="Lee S."/>
            <person name="Li W."/>
            <person name="Lindquist E."/>
            <person name="Lopez-Garcia S."/>
            <person name="Luque E.M."/>
            <person name="Marcos A.T."/>
            <person name="Martin J."/>
            <person name="Mccluskey K."/>
            <person name="Medina H.R."/>
            <person name="Miralles-Duran A."/>
            <person name="Miyazaki A."/>
            <person name="Munoz-Torres E."/>
            <person name="Oguiza J.A."/>
            <person name="Ohm R."/>
            <person name="Olmedo M."/>
            <person name="Orejas M."/>
            <person name="Ortiz-Castellanos L."/>
            <person name="Pisabarro A.G."/>
            <person name="Rodriguez-Romero J."/>
            <person name="Ruiz-Herrera J."/>
            <person name="Ruiz-Vazquez R."/>
            <person name="Sanz C."/>
            <person name="Schackwitz W."/>
            <person name="Schmutz J."/>
            <person name="Shahriari M."/>
            <person name="Shelest E."/>
            <person name="Silva-Franco F."/>
            <person name="Soanes D."/>
            <person name="Syed K."/>
            <person name="Tagua V.G."/>
            <person name="Talbot N.J."/>
            <person name="Thon M."/>
            <person name="De Vries R.P."/>
            <person name="Wiebenga A."/>
            <person name="Yadav J.S."/>
            <person name="Braun E.L."/>
            <person name="Baker S."/>
            <person name="Garre V."/>
            <person name="Horwitz B."/>
            <person name="Torres-Martinez S."/>
            <person name="Idnurm A."/>
            <person name="Herrera-Estrella A."/>
            <person name="Gabaldon T."/>
            <person name="Grigoriev I.V."/>
        </authorList>
    </citation>
    <scope>NUCLEOTIDE SEQUENCE [LARGE SCALE GENOMIC DNA]</scope>
    <source>
        <strain evidence="2 3">CBS 277.49</strain>
    </source>
</reference>
<dbReference type="EMBL" id="AMYB01000010">
    <property type="protein sequence ID" value="OAC98598.1"/>
    <property type="molecule type" value="Genomic_DNA"/>
</dbReference>
<proteinExistence type="predicted"/>
<dbReference type="VEuPathDB" id="FungiDB:MUCCIDRAFT_115521"/>